<dbReference type="eggNOG" id="KOG4419">
    <property type="taxonomic scope" value="Eukaryota"/>
</dbReference>
<dbReference type="GO" id="GO:0009166">
    <property type="term" value="P:nucleotide catabolic process"/>
    <property type="evidence" value="ECO:0007669"/>
    <property type="project" value="InterPro"/>
</dbReference>
<dbReference type="Pfam" id="PF00149">
    <property type="entry name" value="Metallophos"/>
    <property type="match status" value="1"/>
</dbReference>
<comment type="caution">
    <text evidence="7">The sequence shown here is derived from an EMBL/GenBank/DDBJ whole genome shotgun (WGS) entry which is preliminary data.</text>
</comment>
<dbReference type="GO" id="GO:0016787">
    <property type="term" value="F:hydrolase activity"/>
    <property type="evidence" value="ECO:0007669"/>
    <property type="project" value="UniProtKB-KW"/>
</dbReference>
<feature type="region of interest" description="Disordered" evidence="4">
    <location>
        <begin position="416"/>
        <end position="436"/>
    </location>
</feature>
<dbReference type="OrthoDB" id="41556at2759"/>
<dbReference type="Pfam" id="PF02872">
    <property type="entry name" value="5_nucleotid_C"/>
    <property type="match status" value="1"/>
</dbReference>
<feature type="domain" description="5'-Nucleotidase C-terminal" evidence="6">
    <location>
        <begin position="287"/>
        <end position="471"/>
    </location>
</feature>
<evidence type="ECO:0000256" key="4">
    <source>
        <dbReference type="SAM" id="MobiDB-lite"/>
    </source>
</evidence>
<evidence type="ECO:0000313" key="7">
    <source>
        <dbReference type="EMBL" id="EJK62166.1"/>
    </source>
</evidence>
<keyword evidence="3" id="KW-0547">Nucleotide-binding</keyword>
<proteinExistence type="inferred from homology"/>
<evidence type="ECO:0000259" key="6">
    <source>
        <dbReference type="Pfam" id="PF02872"/>
    </source>
</evidence>
<evidence type="ECO:0000256" key="3">
    <source>
        <dbReference type="RuleBase" id="RU362119"/>
    </source>
</evidence>
<dbReference type="SUPFAM" id="SSF55816">
    <property type="entry name" value="5'-nucleotidase (syn. UDP-sugar hydrolase), C-terminal domain"/>
    <property type="match status" value="1"/>
</dbReference>
<keyword evidence="3" id="KW-0378">Hydrolase</keyword>
<dbReference type="Gene3D" id="3.90.780.10">
    <property type="entry name" value="5'-Nucleotidase, C-terminal domain"/>
    <property type="match status" value="1"/>
</dbReference>
<dbReference type="Gene3D" id="3.60.21.10">
    <property type="match status" value="1"/>
</dbReference>
<organism evidence="7 8">
    <name type="scientific">Thalassiosira oceanica</name>
    <name type="common">Marine diatom</name>
    <dbReference type="NCBI Taxonomy" id="159749"/>
    <lineage>
        <taxon>Eukaryota</taxon>
        <taxon>Sar</taxon>
        <taxon>Stramenopiles</taxon>
        <taxon>Ochrophyta</taxon>
        <taxon>Bacillariophyta</taxon>
        <taxon>Coscinodiscophyceae</taxon>
        <taxon>Thalassiosirophycidae</taxon>
        <taxon>Thalassiosirales</taxon>
        <taxon>Thalassiosiraceae</taxon>
        <taxon>Thalassiosira</taxon>
    </lineage>
</organism>
<dbReference type="PANTHER" id="PTHR11575">
    <property type="entry name" value="5'-NUCLEOTIDASE-RELATED"/>
    <property type="match status" value="1"/>
</dbReference>
<keyword evidence="8" id="KW-1185">Reference proteome</keyword>
<evidence type="ECO:0008006" key="9">
    <source>
        <dbReference type="Google" id="ProtNLM"/>
    </source>
</evidence>
<comment type="similarity">
    <text evidence="1 3">Belongs to the 5'-nucleotidase family.</text>
</comment>
<keyword evidence="2" id="KW-0732">Signal</keyword>
<dbReference type="SUPFAM" id="SSF56300">
    <property type="entry name" value="Metallo-dependent phosphatases"/>
    <property type="match status" value="1"/>
</dbReference>
<feature type="domain" description="Calcineurin-like phosphoesterase" evidence="5">
    <location>
        <begin position="9"/>
        <end position="215"/>
    </location>
</feature>
<name>K0SML2_THAOC</name>
<dbReference type="PRINTS" id="PR01607">
    <property type="entry name" value="APYRASEFAMLY"/>
</dbReference>
<protein>
    <recommendedName>
        <fullName evidence="9">5'-Nucleotidase C-terminal domain-containing protein</fullName>
    </recommendedName>
</protein>
<dbReference type="InterPro" id="IPR029052">
    <property type="entry name" value="Metallo-depent_PP-like"/>
</dbReference>
<accession>K0SML2</accession>
<dbReference type="Proteomes" id="UP000266841">
    <property type="component" value="Unassembled WGS sequence"/>
</dbReference>
<sequence>MSLGNTVLIHFNDVYNVEKSPRFIHRVKATRSNCRSLGRSTLTVFSGDCFSPSIMSTILGGEQMPPALNLLDIDVACLGNHDLDFGINKFKYLVKRCNFPWLCSNAREIGTGDQLAGCLEYIVLDKREEGGAKLLFIGLVEHGWLDTLASVEPSQLMFEDPIDYIKRRVPELKEKYQDIDGVVAVTHQRMPNDVALALKGKPHIDIILGGHDHHYEDRVDENIRILNSGCDFKSFTVVNIEGKHSDGGFRTSTERIDISPDDEQDVEALREIEQYKRLVDESMDIIVGKTKVPLDARFSEIRTKETNVSNFLAELMARGTGADVAILNAGTIRADRFIDKGQLTERDLCDLLPMADPTSVISLTGDKLLAALENGVSKYPAMEGRFPCVDGVRFRFDPSLPPGSRIIKDSVLVRSKPKSQHGAVPTEGNTDGSEEGIDDRVHFAPLCLTKTYSVVSKAYLIGGKDGFDAFVGAPVLMDDE</sequence>
<dbReference type="AlphaFoldDB" id="K0SML2"/>
<reference evidence="7 8" key="1">
    <citation type="journal article" date="2012" name="Genome Biol.">
        <title>Genome and low-iron response of an oceanic diatom adapted to chronic iron limitation.</title>
        <authorList>
            <person name="Lommer M."/>
            <person name="Specht M."/>
            <person name="Roy A.S."/>
            <person name="Kraemer L."/>
            <person name="Andreson R."/>
            <person name="Gutowska M.A."/>
            <person name="Wolf J."/>
            <person name="Bergner S.V."/>
            <person name="Schilhabel M.B."/>
            <person name="Klostermeier U.C."/>
            <person name="Beiko R.G."/>
            <person name="Rosenstiel P."/>
            <person name="Hippler M."/>
            <person name="Laroche J."/>
        </authorList>
    </citation>
    <scope>NUCLEOTIDE SEQUENCE [LARGE SCALE GENOMIC DNA]</scope>
    <source>
        <strain evidence="7 8">CCMP1005</strain>
    </source>
</reference>
<evidence type="ECO:0000313" key="8">
    <source>
        <dbReference type="Proteomes" id="UP000266841"/>
    </source>
</evidence>
<dbReference type="InterPro" id="IPR008334">
    <property type="entry name" value="5'-Nucleotdase_C"/>
</dbReference>
<dbReference type="InterPro" id="IPR036907">
    <property type="entry name" value="5'-Nucleotdase_C_sf"/>
</dbReference>
<feature type="non-terminal residue" evidence="7">
    <location>
        <position position="480"/>
    </location>
</feature>
<evidence type="ECO:0000256" key="1">
    <source>
        <dbReference type="ARBA" id="ARBA00006654"/>
    </source>
</evidence>
<dbReference type="OMA" id="WLATINS"/>
<dbReference type="GO" id="GO:0000166">
    <property type="term" value="F:nucleotide binding"/>
    <property type="evidence" value="ECO:0007669"/>
    <property type="project" value="UniProtKB-KW"/>
</dbReference>
<dbReference type="PANTHER" id="PTHR11575:SF48">
    <property type="entry name" value="5'-NUCLEOTIDASE"/>
    <property type="match status" value="1"/>
</dbReference>
<dbReference type="InterPro" id="IPR004843">
    <property type="entry name" value="Calcineurin-like_PHP"/>
</dbReference>
<evidence type="ECO:0000259" key="5">
    <source>
        <dbReference type="Pfam" id="PF00149"/>
    </source>
</evidence>
<gene>
    <name evidence="7" type="ORF">THAOC_17235</name>
</gene>
<dbReference type="EMBL" id="AGNL01019076">
    <property type="protein sequence ID" value="EJK62166.1"/>
    <property type="molecule type" value="Genomic_DNA"/>
</dbReference>
<evidence type="ECO:0000256" key="2">
    <source>
        <dbReference type="ARBA" id="ARBA00022729"/>
    </source>
</evidence>
<dbReference type="InterPro" id="IPR006179">
    <property type="entry name" value="5_nucleotidase/apyrase"/>
</dbReference>